<dbReference type="AlphaFoldDB" id="A0A2S9WXD1"/>
<protein>
    <submittedName>
        <fullName evidence="1">Uncharacterized protein</fullName>
    </submittedName>
</protein>
<proteinExistence type="predicted"/>
<dbReference type="OrthoDB" id="1399304at2"/>
<reference evidence="1 2" key="1">
    <citation type="submission" date="2016-11" db="EMBL/GenBank/DDBJ databases">
        <title>Trade-off between light-utilization and light-protection in marine flavobacteria.</title>
        <authorList>
            <person name="Kumagai Y."/>
        </authorList>
    </citation>
    <scope>NUCLEOTIDE SEQUENCE [LARGE SCALE GENOMIC DNA]</scope>
    <source>
        <strain evidence="1 2">JCM 17109</strain>
    </source>
</reference>
<dbReference type="Proteomes" id="UP000239532">
    <property type="component" value="Unassembled WGS sequence"/>
</dbReference>
<evidence type="ECO:0000313" key="1">
    <source>
        <dbReference type="EMBL" id="PRP68123.1"/>
    </source>
</evidence>
<dbReference type="RefSeq" id="WP_105983802.1">
    <property type="nucleotide sequence ID" value="NZ_MQUC01000003.1"/>
</dbReference>
<organism evidence="1 2">
    <name type="scientific">Nonlabens agnitus</name>
    <dbReference type="NCBI Taxonomy" id="870484"/>
    <lineage>
        <taxon>Bacteria</taxon>
        <taxon>Pseudomonadati</taxon>
        <taxon>Bacteroidota</taxon>
        <taxon>Flavobacteriia</taxon>
        <taxon>Flavobacteriales</taxon>
        <taxon>Flavobacteriaceae</taxon>
        <taxon>Nonlabens</taxon>
    </lineage>
</organism>
<evidence type="ECO:0000313" key="2">
    <source>
        <dbReference type="Proteomes" id="UP000239532"/>
    </source>
</evidence>
<accession>A0A2S9WXD1</accession>
<name>A0A2S9WXD1_9FLAO</name>
<dbReference type="EMBL" id="MQUC01000003">
    <property type="protein sequence ID" value="PRP68123.1"/>
    <property type="molecule type" value="Genomic_DNA"/>
</dbReference>
<gene>
    <name evidence="1" type="ORF">BST86_14010</name>
</gene>
<comment type="caution">
    <text evidence="1">The sequence shown here is derived from an EMBL/GenBank/DDBJ whole genome shotgun (WGS) entry which is preliminary data.</text>
</comment>
<sequence length="584" mass="68181">MIIDYNIQLNPAVSLNVITTPATLDDQQQFINGDPMANYGEIYITSACRQATIDNYLLYAQQYKRYVMTYNAMGDLVNEKVQQQHEKGLTTTQQTFLNAWIRKNWNKPVRWSDDKWNQATFDMKKAMSIKPKNVYLYNQAVREFNIAHGNILPMAKAYALGKTHKDTFMTLLYWYSGAIKKHTQTWRRIANRPPKALIPLEFNCHNLSVSKRANGALNSDVCKKTMYNHRQRLEEAGVLVYGAFHGSNDGRSAYINKEILILWDPSSSQKRTTDNQLVNSESKKELQDRCVSTFLKDNIKNNGALTSSGKDSLPLIPSNDFYLNTPLQDVKKIEAPATTEKKEAVYRNPRERELDQLLAATTTIPQLAKELSAGQHDYHQIIKRDQVESMVKNDLINEERLAIFLSQEFARAAARIWIGKTVFMPVWITALKLITKNFYRSNGDLVGKNTMLEHFAKHMERLRIVVDFMKNNPKWNPLFPSKYFDPLRTKPDDGGYVVTNKLHRYAEKEKEQSQKLKEQRESEARRRVYRRSRRTKMIRVTRKYLRNKITYNDFYYHVSKNLAEYKNRIPEFEQQERINLKLEG</sequence>
<keyword evidence="2" id="KW-1185">Reference proteome</keyword>